<dbReference type="STRING" id="1142511.WIGMOR_0289"/>
<dbReference type="GO" id="GO:0003677">
    <property type="term" value="F:DNA binding"/>
    <property type="evidence" value="ECO:0007669"/>
    <property type="project" value="UniProtKB-UniRule"/>
</dbReference>
<dbReference type="InterPro" id="IPR014284">
    <property type="entry name" value="RNA_pol_sigma-70_dom"/>
</dbReference>
<keyword evidence="2 6" id="KW-0805">Transcription regulation</keyword>
<keyword evidence="7" id="KW-0175">Coiled coil</keyword>
<dbReference type="GO" id="GO:0006352">
    <property type="term" value="P:DNA-templated transcription initiation"/>
    <property type="evidence" value="ECO:0007669"/>
    <property type="project" value="UniProtKB-UniRule"/>
</dbReference>
<dbReference type="FunFam" id="1.10.220.120:FF:000001">
    <property type="entry name" value="RNA polymerase sigma factor RpoD"/>
    <property type="match status" value="1"/>
</dbReference>
<dbReference type="InterPro" id="IPR007624">
    <property type="entry name" value="RNA_pol_sigma70_r3"/>
</dbReference>
<feature type="DNA-binding region" description="H-T-H motif" evidence="6">
    <location>
        <begin position="566"/>
        <end position="585"/>
    </location>
</feature>
<evidence type="ECO:0000259" key="8">
    <source>
        <dbReference type="PROSITE" id="PS00715"/>
    </source>
</evidence>
<comment type="subcellular location">
    <subcellularLocation>
        <location evidence="6">Cytoplasm</location>
    </subcellularLocation>
</comment>
<comment type="similarity">
    <text evidence="6">Belongs to the sigma-70 factor family. RpoD/SigA subfamily.</text>
</comment>
<reference evidence="10 11" key="1">
    <citation type="journal article" date="2012" name="MBio">
        <title>Insight into the transmission biology and species-specific functional capabilities of tsetse (Diptera: glossinidae) obligate symbiont wigglesworthia.</title>
        <authorList>
            <person name="Rio R.V."/>
            <person name="Symula R.E."/>
            <person name="Wang J."/>
            <person name="Lohs C."/>
            <person name="Wu Y.N."/>
            <person name="Snyder A.K."/>
            <person name="Bjornson R.D."/>
            <person name="Oshima K."/>
            <person name="Biehl B.S."/>
            <person name="Perna N.T."/>
            <person name="Hattori M."/>
            <person name="Aksoy S."/>
        </authorList>
    </citation>
    <scope>NUCLEOTIDE SEQUENCE [LARGE SCALE GENOMIC DNA]</scope>
    <source>
        <strain evidence="10">WGM</strain>
    </source>
</reference>
<evidence type="ECO:0000256" key="6">
    <source>
        <dbReference type="HAMAP-Rule" id="MF_00963"/>
    </source>
</evidence>
<dbReference type="Pfam" id="PF04546">
    <property type="entry name" value="Sigma70_ner"/>
    <property type="match status" value="1"/>
</dbReference>
<dbReference type="AlphaFoldDB" id="H6Q5T2"/>
<evidence type="ECO:0000256" key="5">
    <source>
        <dbReference type="ARBA" id="ARBA00023163"/>
    </source>
</evidence>
<dbReference type="FunFam" id="1.10.601.10:FF:000002">
    <property type="entry name" value="RNA polymerase sigma factor RpoD"/>
    <property type="match status" value="1"/>
</dbReference>
<dbReference type="OrthoDB" id="9809557at2"/>
<proteinExistence type="inferred from homology"/>
<feature type="domain" description="RNA polymerase sigma-70" evidence="9">
    <location>
        <begin position="565"/>
        <end position="591"/>
    </location>
</feature>
<gene>
    <name evidence="6 10" type="primary">rpoD</name>
    <name evidence="10" type="synonym">alt</name>
    <name evidence="10" type="ORF">WIGMOR_0289</name>
</gene>
<dbReference type="HOGENOM" id="CLU_014793_7_0_6"/>
<feature type="region of interest" description="Sigma-70 factor domain-3" evidence="6">
    <location>
        <begin position="451"/>
        <end position="527"/>
    </location>
</feature>
<dbReference type="FunFam" id="1.10.10.10:FF:000004">
    <property type="entry name" value="RNA polymerase sigma factor SigA"/>
    <property type="match status" value="1"/>
</dbReference>
<dbReference type="PROSITE" id="PS00715">
    <property type="entry name" value="SIGMA70_1"/>
    <property type="match status" value="1"/>
</dbReference>
<evidence type="ECO:0000313" key="11">
    <source>
        <dbReference type="Proteomes" id="UP000009061"/>
    </source>
</evidence>
<keyword evidence="1 6" id="KW-0963">Cytoplasm</keyword>
<dbReference type="InterPro" id="IPR036388">
    <property type="entry name" value="WH-like_DNA-bd_sf"/>
</dbReference>
<dbReference type="CDD" id="cd06171">
    <property type="entry name" value="Sigma70_r4"/>
    <property type="match status" value="1"/>
</dbReference>
<dbReference type="PANTHER" id="PTHR30603">
    <property type="entry name" value="RNA POLYMERASE SIGMA FACTOR RPO"/>
    <property type="match status" value="1"/>
</dbReference>
<dbReference type="Gene3D" id="1.10.601.10">
    <property type="entry name" value="RNA Polymerase Primary Sigma Factor"/>
    <property type="match status" value="1"/>
</dbReference>
<dbReference type="GO" id="GO:0005737">
    <property type="term" value="C:cytoplasm"/>
    <property type="evidence" value="ECO:0007669"/>
    <property type="project" value="UniProtKB-SubCell"/>
</dbReference>
<comment type="function">
    <text evidence="6">Sigma factors are initiation factors that promote the attachment of RNA polymerase to specific initiation sites and are then released. This sigma factor is the primary sigma factor during exponential growth.</text>
</comment>
<protein>
    <recommendedName>
        <fullName evidence="6">RNA polymerase sigma factor RpoD</fullName>
    </recommendedName>
    <alternativeName>
        <fullName evidence="6">Sigma-70</fullName>
    </alternativeName>
</protein>
<evidence type="ECO:0000313" key="10">
    <source>
        <dbReference type="EMBL" id="AFA41128.1"/>
    </source>
</evidence>
<evidence type="ECO:0000256" key="4">
    <source>
        <dbReference type="ARBA" id="ARBA00023125"/>
    </source>
</evidence>
<evidence type="ECO:0000256" key="1">
    <source>
        <dbReference type="ARBA" id="ARBA00022490"/>
    </source>
</evidence>
<feature type="region of interest" description="Sigma-70 factor domain-4" evidence="6">
    <location>
        <begin position="540"/>
        <end position="593"/>
    </location>
</feature>
<dbReference type="Pfam" id="PF00140">
    <property type="entry name" value="Sigma70_r1_2"/>
    <property type="match status" value="1"/>
</dbReference>
<keyword evidence="4 6" id="KW-0238">DNA-binding</keyword>
<dbReference type="Proteomes" id="UP000009061">
    <property type="component" value="Chromosome"/>
</dbReference>
<evidence type="ECO:0000256" key="3">
    <source>
        <dbReference type="ARBA" id="ARBA00023082"/>
    </source>
</evidence>
<dbReference type="PROSITE" id="PS00716">
    <property type="entry name" value="SIGMA70_2"/>
    <property type="match status" value="1"/>
</dbReference>
<dbReference type="SUPFAM" id="SSF88946">
    <property type="entry name" value="Sigma2 domain of RNA polymerase sigma factors"/>
    <property type="match status" value="1"/>
</dbReference>
<dbReference type="HAMAP" id="MF_00963">
    <property type="entry name" value="Sigma70_RpoD_SigA"/>
    <property type="match status" value="1"/>
</dbReference>
<dbReference type="InterPro" id="IPR000943">
    <property type="entry name" value="RNA_pol_sigma70"/>
</dbReference>
<feature type="domain" description="RNA polymerase sigma-70" evidence="8">
    <location>
        <begin position="396"/>
        <end position="409"/>
    </location>
</feature>
<dbReference type="Pfam" id="PF04542">
    <property type="entry name" value="Sigma70_r2"/>
    <property type="match status" value="1"/>
</dbReference>
<keyword evidence="11" id="KW-1185">Reference proteome</keyword>
<dbReference type="Pfam" id="PF04545">
    <property type="entry name" value="Sigma70_r4"/>
    <property type="match status" value="1"/>
</dbReference>
<dbReference type="InterPro" id="IPR007630">
    <property type="entry name" value="RNA_pol_sigma70_r4"/>
</dbReference>
<evidence type="ECO:0000256" key="7">
    <source>
        <dbReference type="SAM" id="Coils"/>
    </source>
</evidence>
<dbReference type="eggNOG" id="COG0568">
    <property type="taxonomic scope" value="Bacteria"/>
</dbReference>
<name>H6Q5T2_WIGGL</name>
<dbReference type="Gene3D" id="1.10.10.10">
    <property type="entry name" value="Winged helix-like DNA-binding domain superfamily/Winged helix DNA-binding domain"/>
    <property type="match status" value="2"/>
</dbReference>
<dbReference type="InterPro" id="IPR007627">
    <property type="entry name" value="RNA_pol_sigma70_r2"/>
</dbReference>
<dbReference type="InterPro" id="IPR007631">
    <property type="entry name" value="RNA_pol_sigma_70_non-ess"/>
</dbReference>
<feature type="region of interest" description="Sigma-70 factor domain-2" evidence="6">
    <location>
        <begin position="372"/>
        <end position="442"/>
    </location>
</feature>
<dbReference type="NCBIfam" id="NF004208">
    <property type="entry name" value="PRK05658.1"/>
    <property type="match status" value="1"/>
</dbReference>
<comment type="subunit">
    <text evidence="6">Interacts transiently with the RNA polymerase catalytic core.</text>
</comment>
<dbReference type="KEGG" id="wgl:WIGMOR_0289"/>
<dbReference type="Pfam" id="PF03979">
    <property type="entry name" value="Sigma70_r1_1"/>
    <property type="match status" value="1"/>
</dbReference>
<dbReference type="SUPFAM" id="SSF88659">
    <property type="entry name" value="Sigma3 and sigma4 domains of RNA polymerase sigma factors"/>
    <property type="match status" value="2"/>
</dbReference>
<dbReference type="InterPro" id="IPR042189">
    <property type="entry name" value="RNA_pol_sigma_70_r1_1_sf"/>
</dbReference>
<sequence length="606" mass="69657">MEKNQQSQLKLLVTRGKEQGYLTFSEVNDHLPENILDSHQIDDIIQMITDMGIQVMDEAPDPDNLLLPNSTENLDEDVAEVAAQVLSNVESDFGRTTDPVRMYMREMGSVELLTREGEINLAKRIEDGINQVQCSVAEYPETITYLLKQYNFILKGELRLSDLITGFIDPNISMDAAAISATIISDLSAEEISVDDHHVTDENNIDVELAHQKFLELQQQYDITYNSIHIHGRNHVNSIKEITKLADLFKQFRFVPKQFDCLVHIIRAVIAKIRIHERRIMQLCVSVGKMPKKSFIALFTGCETNENWLKKALSLNKSWSKTLNKLYHSIYFSINKLKLIENETGLTIKQAKDINRRISLGEEKAKRAKKEMVEANLRLVISIAKKYTNRGLQFLDLIQEGNIGLMKAVDKFEYRRGYKFSTYATWWIRQAITRSIADQARTIRIPVHMIETINKLNRISRQMLQEIGREPTPEELSEKMFMPEDKIRKVLKIAKEPISMETPIGDDEDSHLGDFIEDTSLDLPLDSATSESLRSATHDVLSGLTPREAKVLRMRFGIDMSTDHTLEEVGKQFDVTRERIRQIEAKALRKLRHPSRSEILRSFLDD</sequence>
<dbReference type="RefSeq" id="WP_014354067.1">
    <property type="nucleotide sequence ID" value="NC_016893.1"/>
</dbReference>
<organism evidence="10 11">
    <name type="scientific">Wigglesworthia glossinidia endosymbiont of Glossina morsitans morsitans</name>
    <name type="common">Yale colony</name>
    <dbReference type="NCBI Taxonomy" id="1142511"/>
    <lineage>
        <taxon>Bacteria</taxon>
        <taxon>Pseudomonadati</taxon>
        <taxon>Pseudomonadota</taxon>
        <taxon>Gammaproteobacteria</taxon>
        <taxon>Enterobacterales</taxon>
        <taxon>Erwiniaceae</taxon>
        <taxon>Wigglesworthia</taxon>
    </lineage>
</organism>
<dbReference type="InterPro" id="IPR013325">
    <property type="entry name" value="RNA_pol_sigma_r2"/>
</dbReference>
<dbReference type="InterPro" id="IPR012760">
    <property type="entry name" value="RNA_pol_sigma_RpoD_C"/>
</dbReference>
<dbReference type="FunFam" id="1.10.10.10:FF:000002">
    <property type="entry name" value="RNA polymerase sigma factor SigA"/>
    <property type="match status" value="1"/>
</dbReference>
<dbReference type="InterPro" id="IPR013324">
    <property type="entry name" value="RNA_pol_sigma_r3/r4-like"/>
</dbReference>
<feature type="coiled-coil region" evidence="7">
    <location>
        <begin position="351"/>
        <end position="378"/>
    </location>
</feature>
<keyword evidence="5 6" id="KW-0804">Transcription</keyword>
<dbReference type="Pfam" id="PF04539">
    <property type="entry name" value="Sigma70_r3"/>
    <property type="match status" value="1"/>
</dbReference>
<dbReference type="NCBIfam" id="TIGR02393">
    <property type="entry name" value="RpoD_Cterm"/>
    <property type="match status" value="1"/>
</dbReference>
<dbReference type="NCBIfam" id="TIGR02937">
    <property type="entry name" value="sigma70-ECF"/>
    <property type="match status" value="1"/>
</dbReference>
<dbReference type="Gene3D" id="1.10.220.120">
    <property type="entry name" value="Sigma-70 factor, region 1.1"/>
    <property type="match status" value="1"/>
</dbReference>
<accession>H6Q5T2</accession>
<dbReference type="InterPro" id="IPR007127">
    <property type="entry name" value="RNA_pol_sigma_70_r1_1"/>
</dbReference>
<dbReference type="PANTHER" id="PTHR30603:SF60">
    <property type="entry name" value="RNA POLYMERASE SIGMA FACTOR RPOD"/>
    <property type="match status" value="1"/>
</dbReference>
<feature type="short sequence motif" description="Interaction with polymerase core subunit RpoC" evidence="6">
    <location>
        <begin position="396"/>
        <end position="399"/>
    </location>
</feature>
<dbReference type="GO" id="GO:0016987">
    <property type="term" value="F:sigma factor activity"/>
    <property type="evidence" value="ECO:0007669"/>
    <property type="project" value="UniProtKB-UniRule"/>
</dbReference>
<dbReference type="InterPro" id="IPR050239">
    <property type="entry name" value="Sigma-70_RNA_pol_init_factors"/>
</dbReference>
<dbReference type="PRINTS" id="PR00046">
    <property type="entry name" value="SIGMA70FCT"/>
</dbReference>
<dbReference type="InterPro" id="IPR009042">
    <property type="entry name" value="RNA_pol_sigma70_r1_2"/>
</dbReference>
<keyword evidence="3 6" id="KW-0731">Sigma factor</keyword>
<dbReference type="EMBL" id="CP003315">
    <property type="protein sequence ID" value="AFA41128.1"/>
    <property type="molecule type" value="Genomic_DNA"/>
</dbReference>
<dbReference type="InterPro" id="IPR028630">
    <property type="entry name" value="Sigma70_RpoD"/>
</dbReference>
<evidence type="ECO:0000256" key="2">
    <source>
        <dbReference type="ARBA" id="ARBA00023015"/>
    </source>
</evidence>
<evidence type="ECO:0000259" key="9">
    <source>
        <dbReference type="PROSITE" id="PS00716"/>
    </source>
</evidence>